<comment type="caution">
    <text evidence="2">The sequence shown here is derived from an EMBL/GenBank/DDBJ whole genome shotgun (WGS) entry which is preliminary data.</text>
</comment>
<evidence type="ECO:0000313" key="2">
    <source>
        <dbReference type="EMBL" id="TWO71878.1"/>
    </source>
</evidence>
<keyword evidence="1" id="KW-0732">Signal</keyword>
<feature type="signal peptide" evidence="1">
    <location>
        <begin position="1"/>
        <end position="20"/>
    </location>
</feature>
<dbReference type="AlphaFoldDB" id="A0A562ZU65"/>
<gene>
    <name evidence="2" type="ORF">FN976_07755</name>
</gene>
<reference evidence="2 3" key="1">
    <citation type="submission" date="2019-07" db="EMBL/GenBank/DDBJ databases">
        <title>Caenimonas sedimenti sp. nov., isolated from activated sludge.</title>
        <authorList>
            <person name="Xu J."/>
        </authorList>
    </citation>
    <scope>NUCLEOTIDE SEQUENCE [LARGE SCALE GENOMIC DNA]</scope>
    <source>
        <strain evidence="2 3">HX-9-20</strain>
    </source>
</reference>
<dbReference type="OrthoDB" id="9222538at2"/>
<sequence>MKRNHAFGWGLALLAAQALAQQQPQPQAARKEDVKVAQAGDSRCRKDVKDYVDTLRFVRQTAGAQIGDKVAGGFISEPELDKVVATQGHCAAAQLLRDKGTPR</sequence>
<feature type="chain" id="PRO_5021968201" description="DUF4148 domain-containing protein" evidence="1">
    <location>
        <begin position="21"/>
        <end position="103"/>
    </location>
</feature>
<evidence type="ECO:0000313" key="3">
    <source>
        <dbReference type="Proteomes" id="UP000318199"/>
    </source>
</evidence>
<protein>
    <recommendedName>
        <fullName evidence="4">DUF4148 domain-containing protein</fullName>
    </recommendedName>
</protein>
<keyword evidence="3" id="KW-1185">Reference proteome</keyword>
<dbReference type="EMBL" id="VOBQ01000005">
    <property type="protein sequence ID" value="TWO71878.1"/>
    <property type="molecule type" value="Genomic_DNA"/>
</dbReference>
<name>A0A562ZU65_9BURK</name>
<dbReference type="RefSeq" id="WP_145892438.1">
    <property type="nucleotide sequence ID" value="NZ_VOBQ01000005.1"/>
</dbReference>
<organism evidence="2 3">
    <name type="scientific">Caenimonas sedimenti</name>
    <dbReference type="NCBI Taxonomy" id="2596921"/>
    <lineage>
        <taxon>Bacteria</taxon>
        <taxon>Pseudomonadati</taxon>
        <taxon>Pseudomonadota</taxon>
        <taxon>Betaproteobacteria</taxon>
        <taxon>Burkholderiales</taxon>
        <taxon>Comamonadaceae</taxon>
        <taxon>Caenimonas</taxon>
    </lineage>
</organism>
<evidence type="ECO:0000256" key="1">
    <source>
        <dbReference type="SAM" id="SignalP"/>
    </source>
</evidence>
<evidence type="ECO:0008006" key="4">
    <source>
        <dbReference type="Google" id="ProtNLM"/>
    </source>
</evidence>
<accession>A0A562ZU65</accession>
<proteinExistence type="predicted"/>
<dbReference type="Proteomes" id="UP000318199">
    <property type="component" value="Unassembled WGS sequence"/>
</dbReference>